<evidence type="ECO:0000313" key="3">
    <source>
        <dbReference type="WBParaSite" id="ASIM_0000615301-mRNA-1"/>
    </source>
</evidence>
<accession>A0A0M3JEV5</accession>
<evidence type="ECO:0000313" key="1">
    <source>
        <dbReference type="EMBL" id="VDK26299.1"/>
    </source>
</evidence>
<keyword evidence="2" id="KW-1185">Reference proteome</keyword>
<name>A0A0M3JEV5_ANISI</name>
<organism evidence="3">
    <name type="scientific">Anisakis simplex</name>
    <name type="common">Herring worm</name>
    <dbReference type="NCBI Taxonomy" id="6269"/>
    <lineage>
        <taxon>Eukaryota</taxon>
        <taxon>Metazoa</taxon>
        <taxon>Ecdysozoa</taxon>
        <taxon>Nematoda</taxon>
        <taxon>Chromadorea</taxon>
        <taxon>Rhabditida</taxon>
        <taxon>Spirurina</taxon>
        <taxon>Ascaridomorpha</taxon>
        <taxon>Ascaridoidea</taxon>
        <taxon>Anisakidae</taxon>
        <taxon>Anisakis</taxon>
        <taxon>Anisakis simplex complex</taxon>
    </lineage>
</organism>
<dbReference type="AlphaFoldDB" id="A0A0M3JEV5"/>
<sequence length="79" mass="8718">MLADEKLLKQLRAEKFDLGISEVISSCGFAIFDKINLEKFVGSFATNLLPSVTRQFGIDHNPSYIPGNEIKGINNSSTK</sequence>
<protein>
    <submittedName>
        <fullName evidence="3">DUF523 domain-containing protein</fullName>
    </submittedName>
</protein>
<evidence type="ECO:0000313" key="2">
    <source>
        <dbReference type="Proteomes" id="UP000267096"/>
    </source>
</evidence>
<proteinExistence type="predicted"/>
<dbReference type="EMBL" id="UYRR01012286">
    <property type="protein sequence ID" value="VDK26299.1"/>
    <property type="molecule type" value="Genomic_DNA"/>
</dbReference>
<reference evidence="1 2" key="2">
    <citation type="submission" date="2018-11" db="EMBL/GenBank/DDBJ databases">
        <authorList>
            <consortium name="Pathogen Informatics"/>
        </authorList>
    </citation>
    <scope>NUCLEOTIDE SEQUENCE [LARGE SCALE GENOMIC DNA]</scope>
</reference>
<gene>
    <name evidence="1" type="ORF">ASIM_LOCUS5941</name>
</gene>
<dbReference type="OrthoDB" id="5788733at2759"/>
<reference evidence="3" key="1">
    <citation type="submission" date="2017-02" db="UniProtKB">
        <authorList>
            <consortium name="WormBaseParasite"/>
        </authorList>
    </citation>
    <scope>IDENTIFICATION</scope>
</reference>
<dbReference type="WBParaSite" id="ASIM_0000615301-mRNA-1">
    <property type="protein sequence ID" value="ASIM_0000615301-mRNA-1"/>
    <property type="gene ID" value="ASIM_0000615301"/>
</dbReference>
<dbReference type="Proteomes" id="UP000267096">
    <property type="component" value="Unassembled WGS sequence"/>
</dbReference>